<dbReference type="Pfam" id="PF00057">
    <property type="entry name" value="Ldl_recept_a"/>
    <property type="match status" value="3"/>
</dbReference>
<dbReference type="PROSITE" id="PS01209">
    <property type="entry name" value="LDLRA_1"/>
    <property type="match status" value="2"/>
</dbReference>
<dbReference type="InterPro" id="IPR050685">
    <property type="entry name" value="LDLR"/>
</dbReference>
<dbReference type="EMBL" id="JH430517">
    <property type="status" value="NOT_ANNOTATED_CDS"/>
    <property type="molecule type" value="Genomic_DNA"/>
</dbReference>
<name>T1IKF9_STRMM</name>
<feature type="disulfide bond" evidence="8">
    <location>
        <begin position="157"/>
        <end position="169"/>
    </location>
</feature>
<accession>T1IKF9</accession>
<keyword evidence="4" id="KW-0677">Repeat</keyword>
<dbReference type="GO" id="GO:0012505">
    <property type="term" value="C:endomembrane system"/>
    <property type="evidence" value="ECO:0007669"/>
    <property type="project" value="UniProtKB-SubCell"/>
</dbReference>
<keyword evidence="3 9" id="KW-0812">Transmembrane</keyword>
<dbReference type="PANTHER" id="PTHR24270">
    <property type="entry name" value="LOW-DENSITY LIPOPROTEIN RECEPTOR-RELATED"/>
    <property type="match status" value="1"/>
</dbReference>
<reference evidence="10" key="2">
    <citation type="submission" date="2015-02" db="UniProtKB">
        <authorList>
            <consortium name="EnsemblMetazoa"/>
        </authorList>
    </citation>
    <scope>IDENTIFICATION</scope>
</reference>
<keyword evidence="5 9" id="KW-1133">Transmembrane helix</keyword>
<protein>
    <submittedName>
        <fullName evidence="10">Uncharacterized protein</fullName>
    </submittedName>
</protein>
<dbReference type="AlphaFoldDB" id="T1IKF9"/>
<keyword evidence="7 8" id="KW-1015">Disulfide bond</keyword>
<comment type="subcellular location">
    <subcellularLocation>
        <location evidence="2">Endomembrane system</location>
    </subcellularLocation>
    <subcellularLocation>
        <location evidence="1">Membrane</location>
        <topology evidence="1">Single-pass membrane protein</topology>
    </subcellularLocation>
</comment>
<evidence type="ECO:0000256" key="4">
    <source>
        <dbReference type="ARBA" id="ARBA00022737"/>
    </source>
</evidence>
<dbReference type="SUPFAM" id="SSF57424">
    <property type="entry name" value="LDL receptor-like module"/>
    <property type="match status" value="3"/>
</dbReference>
<proteinExistence type="predicted"/>
<dbReference type="PRINTS" id="PR00261">
    <property type="entry name" value="LDLRECEPTOR"/>
</dbReference>
<dbReference type="PROSITE" id="PS50068">
    <property type="entry name" value="LDLRA_2"/>
    <property type="match status" value="3"/>
</dbReference>
<feature type="transmembrane region" description="Helical" evidence="9">
    <location>
        <begin position="251"/>
        <end position="271"/>
    </location>
</feature>
<evidence type="ECO:0000313" key="10">
    <source>
        <dbReference type="EnsemblMetazoa" id="SMAR001407-PA"/>
    </source>
</evidence>
<keyword evidence="11" id="KW-1185">Reference proteome</keyword>
<evidence type="ECO:0000256" key="8">
    <source>
        <dbReference type="PROSITE-ProRule" id="PRU00124"/>
    </source>
</evidence>
<evidence type="ECO:0000256" key="1">
    <source>
        <dbReference type="ARBA" id="ARBA00004167"/>
    </source>
</evidence>
<evidence type="ECO:0000256" key="2">
    <source>
        <dbReference type="ARBA" id="ARBA00004308"/>
    </source>
</evidence>
<evidence type="ECO:0000256" key="6">
    <source>
        <dbReference type="ARBA" id="ARBA00023136"/>
    </source>
</evidence>
<evidence type="ECO:0000256" key="9">
    <source>
        <dbReference type="SAM" id="Phobius"/>
    </source>
</evidence>
<evidence type="ECO:0000256" key="7">
    <source>
        <dbReference type="ARBA" id="ARBA00023157"/>
    </source>
</evidence>
<evidence type="ECO:0000256" key="3">
    <source>
        <dbReference type="ARBA" id="ARBA00022692"/>
    </source>
</evidence>
<dbReference type="HOGENOM" id="CLU_1016770_0_0_1"/>
<keyword evidence="6 9" id="KW-0472">Membrane</keyword>
<dbReference type="CDD" id="cd00112">
    <property type="entry name" value="LDLa"/>
    <property type="match status" value="3"/>
</dbReference>
<dbReference type="Proteomes" id="UP000014500">
    <property type="component" value="Unassembled WGS sequence"/>
</dbReference>
<dbReference type="InterPro" id="IPR002172">
    <property type="entry name" value="LDrepeatLR_classA_rpt"/>
</dbReference>
<dbReference type="GO" id="GO:0016192">
    <property type="term" value="P:vesicle-mediated transport"/>
    <property type="evidence" value="ECO:0007669"/>
    <property type="project" value="UniProtKB-ARBA"/>
</dbReference>
<dbReference type="PhylomeDB" id="T1IKF9"/>
<comment type="caution">
    <text evidence="8">Lacks conserved residue(s) required for the propagation of feature annotation.</text>
</comment>
<feature type="disulfide bond" evidence="8">
    <location>
        <begin position="164"/>
        <end position="182"/>
    </location>
</feature>
<feature type="disulfide bond" evidence="8">
    <location>
        <begin position="212"/>
        <end position="230"/>
    </location>
</feature>
<sequence length="274" mass="30585">MNIKRLNPIVVIIGKECEESSFSVFLLHVGTAILRQNKFWKTAKRNKIARFYRKKFLKTYVKNLKKLNGNSKYLNELQLNKGLQEQHPLSCIKQLMLLFIALNLWIISLVCGQRDNSDGQGQVNDGCYDGNFQCDNGICIPTKLHCDGTDDCASGPCVGNYFQCKNGNCIRTNLVCDLENDCGDNSDEGDAANCPANGSVVNRTCSTAQFQCNDHQCVPVRFKCDNKLDCVDNSDEDSLLCTGLVRRSGQMNFTGTFSTIVAFLLTSLFVCRLI</sequence>
<dbReference type="GO" id="GO:0005886">
    <property type="term" value="C:plasma membrane"/>
    <property type="evidence" value="ECO:0007669"/>
    <property type="project" value="TreeGrafter"/>
</dbReference>
<dbReference type="STRING" id="126957.T1IKF9"/>
<dbReference type="EnsemblMetazoa" id="SMAR001407-RA">
    <property type="protein sequence ID" value="SMAR001407-PA"/>
    <property type="gene ID" value="SMAR001407"/>
</dbReference>
<feature type="disulfide bond" evidence="8">
    <location>
        <begin position="134"/>
        <end position="152"/>
    </location>
</feature>
<reference evidence="11" key="1">
    <citation type="submission" date="2011-05" db="EMBL/GenBank/DDBJ databases">
        <authorList>
            <person name="Richards S.R."/>
            <person name="Qu J."/>
            <person name="Jiang H."/>
            <person name="Jhangiani S.N."/>
            <person name="Agravi P."/>
            <person name="Goodspeed R."/>
            <person name="Gross S."/>
            <person name="Mandapat C."/>
            <person name="Jackson L."/>
            <person name="Mathew T."/>
            <person name="Pu L."/>
            <person name="Thornton R."/>
            <person name="Saada N."/>
            <person name="Wilczek-Boney K.B."/>
            <person name="Lee S."/>
            <person name="Kovar C."/>
            <person name="Wu Y."/>
            <person name="Scherer S.E."/>
            <person name="Worley K.C."/>
            <person name="Muzny D.M."/>
            <person name="Gibbs R."/>
        </authorList>
    </citation>
    <scope>NUCLEOTIDE SEQUENCE</scope>
    <source>
        <strain evidence="11">Brora</strain>
    </source>
</reference>
<dbReference type="Gene3D" id="4.10.400.10">
    <property type="entry name" value="Low-density Lipoprotein Receptor"/>
    <property type="match status" value="3"/>
</dbReference>
<dbReference type="SMART" id="SM00192">
    <property type="entry name" value="LDLa"/>
    <property type="match status" value="3"/>
</dbReference>
<evidence type="ECO:0000256" key="5">
    <source>
        <dbReference type="ARBA" id="ARBA00022989"/>
    </source>
</evidence>
<feature type="disulfide bond" evidence="8">
    <location>
        <begin position="127"/>
        <end position="139"/>
    </location>
</feature>
<evidence type="ECO:0000313" key="11">
    <source>
        <dbReference type="Proteomes" id="UP000014500"/>
    </source>
</evidence>
<feature type="disulfide bond" evidence="8">
    <location>
        <begin position="205"/>
        <end position="217"/>
    </location>
</feature>
<organism evidence="10 11">
    <name type="scientific">Strigamia maritima</name>
    <name type="common">European centipede</name>
    <name type="synonym">Geophilus maritimus</name>
    <dbReference type="NCBI Taxonomy" id="126957"/>
    <lineage>
        <taxon>Eukaryota</taxon>
        <taxon>Metazoa</taxon>
        <taxon>Ecdysozoa</taxon>
        <taxon>Arthropoda</taxon>
        <taxon>Myriapoda</taxon>
        <taxon>Chilopoda</taxon>
        <taxon>Pleurostigmophora</taxon>
        <taxon>Geophilomorpha</taxon>
        <taxon>Linotaeniidae</taxon>
        <taxon>Strigamia</taxon>
    </lineage>
</organism>
<dbReference type="eggNOG" id="KOG1215">
    <property type="taxonomic scope" value="Eukaryota"/>
</dbReference>
<dbReference type="InterPro" id="IPR036055">
    <property type="entry name" value="LDL_receptor-like_sf"/>
</dbReference>
<dbReference type="InterPro" id="IPR023415">
    <property type="entry name" value="LDLR_class-A_CS"/>
</dbReference>